<keyword evidence="1" id="KW-0677">Repeat</keyword>
<dbReference type="EnsemblProtists" id="EOD29709">
    <property type="protein sequence ID" value="EOD29709"/>
    <property type="gene ID" value="EMIHUDRAFT_233609"/>
</dbReference>
<dbReference type="PROSITE" id="PS51375">
    <property type="entry name" value="PPR"/>
    <property type="match status" value="1"/>
</dbReference>
<feature type="repeat" description="PPR" evidence="2">
    <location>
        <begin position="973"/>
        <end position="1007"/>
    </location>
</feature>
<dbReference type="AlphaFoldDB" id="A0A0D3K1S4"/>
<dbReference type="HOGENOM" id="CLU_287497_0_0_1"/>
<name>A0A0D3K1S4_EMIH1</name>
<feature type="compositionally biased region" description="Basic and acidic residues" evidence="3">
    <location>
        <begin position="369"/>
        <end position="383"/>
    </location>
</feature>
<dbReference type="InterPro" id="IPR002885">
    <property type="entry name" value="PPR_rpt"/>
</dbReference>
<proteinExistence type="predicted"/>
<evidence type="ECO:0000256" key="3">
    <source>
        <dbReference type="SAM" id="MobiDB-lite"/>
    </source>
</evidence>
<dbReference type="KEGG" id="ehx:EMIHUDRAFT_233609"/>
<dbReference type="GeneID" id="17274982"/>
<dbReference type="NCBIfam" id="TIGR00756">
    <property type="entry name" value="PPR"/>
    <property type="match status" value="1"/>
</dbReference>
<dbReference type="Pfam" id="PF01535">
    <property type="entry name" value="PPR"/>
    <property type="match status" value="1"/>
</dbReference>
<evidence type="ECO:0000256" key="2">
    <source>
        <dbReference type="PROSITE-ProRule" id="PRU00708"/>
    </source>
</evidence>
<organism evidence="4 5">
    <name type="scientific">Emiliania huxleyi (strain CCMP1516)</name>
    <dbReference type="NCBI Taxonomy" id="280463"/>
    <lineage>
        <taxon>Eukaryota</taxon>
        <taxon>Haptista</taxon>
        <taxon>Haptophyta</taxon>
        <taxon>Prymnesiophyceae</taxon>
        <taxon>Isochrysidales</taxon>
        <taxon>Noelaerhabdaceae</taxon>
        <taxon>Emiliania</taxon>
    </lineage>
</organism>
<protein>
    <submittedName>
        <fullName evidence="4">Uncharacterized protein</fullName>
    </submittedName>
</protein>
<reference evidence="5" key="1">
    <citation type="journal article" date="2013" name="Nature">
        <title>Pan genome of the phytoplankton Emiliania underpins its global distribution.</title>
        <authorList>
            <person name="Read B.A."/>
            <person name="Kegel J."/>
            <person name="Klute M.J."/>
            <person name="Kuo A."/>
            <person name="Lefebvre S.C."/>
            <person name="Maumus F."/>
            <person name="Mayer C."/>
            <person name="Miller J."/>
            <person name="Monier A."/>
            <person name="Salamov A."/>
            <person name="Young J."/>
            <person name="Aguilar M."/>
            <person name="Claverie J.M."/>
            <person name="Frickenhaus S."/>
            <person name="Gonzalez K."/>
            <person name="Herman E.K."/>
            <person name="Lin Y.C."/>
            <person name="Napier J."/>
            <person name="Ogata H."/>
            <person name="Sarno A.F."/>
            <person name="Shmutz J."/>
            <person name="Schroeder D."/>
            <person name="de Vargas C."/>
            <person name="Verret F."/>
            <person name="von Dassow P."/>
            <person name="Valentin K."/>
            <person name="Van de Peer Y."/>
            <person name="Wheeler G."/>
            <person name="Dacks J.B."/>
            <person name="Delwiche C.F."/>
            <person name="Dyhrman S.T."/>
            <person name="Glockner G."/>
            <person name="John U."/>
            <person name="Richards T."/>
            <person name="Worden A.Z."/>
            <person name="Zhang X."/>
            <person name="Grigoriev I.V."/>
            <person name="Allen A.E."/>
            <person name="Bidle K."/>
            <person name="Borodovsky M."/>
            <person name="Bowler C."/>
            <person name="Brownlee C."/>
            <person name="Cock J.M."/>
            <person name="Elias M."/>
            <person name="Gladyshev V.N."/>
            <person name="Groth M."/>
            <person name="Guda C."/>
            <person name="Hadaegh A."/>
            <person name="Iglesias-Rodriguez M.D."/>
            <person name="Jenkins J."/>
            <person name="Jones B.M."/>
            <person name="Lawson T."/>
            <person name="Leese F."/>
            <person name="Lindquist E."/>
            <person name="Lobanov A."/>
            <person name="Lomsadze A."/>
            <person name="Malik S.B."/>
            <person name="Marsh M.E."/>
            <person name="Mackinder L."/>
            <person name="Mock T."/>
            <person name="Mueller-Roeber B."/>
            <person name="Pagarete A."/>
            <person name="Parker M."/>
            <person name="Probert I."/>
            <person name="Quesneville H."/>
            <person name="Raines C."/>
            <person name="Rensing S.A."/>
            <person name="Riano-Pachon D.M."/>
            <person name="Richier S."/>
            <person name="Rokitta S."/>
            <person name="Shiraiwa Y."/>
            <person name="Soanes D.M."/>
            <person name="van der Giezen M."/>
            <person name="Wahlund T.M."/>
            <person name="Williams B."/>
            <person name="Wilson W."/>
            <person name="Wolfe G."/>
            <person name="Wurch L.L."/>
        </authorList>
    </citation>
    <scope>NUCLEOTIDE SEQUENCE</scope>
</reference>
<dbReference type="Proteomes" id="UP000013827">
    <property type="component" value="Unassembled WGS sequence"/>
</dbReference>
<evidence type="ECO:0000256" key="1">
    <source>
        <dbReference type="ARBA" id="ARBA00022737"/>
    </source>
</evidence>
<dbReference type="PANTHER" id="PTHR47447:SF17">
    <property type="entry name" value="OS12G0638900 PROTEIN"/>
    <property type="match status" value="1"/>
</dbReference>
<dbReference type="InterPro" id="IPR011990">
    <property type="entry name" value="TPR-like_helical_dom_sf"/>
</dbReference>
<accession>A0A0D3K1S4</accession>
<dbReference type="STRING" id="2903.R1F8X9"/>
<reference evidence="4" key="2">
    <citation type="submission" date="2024-10" db="UniProtKB">
        <authorList>
            <consortium name="EnsemblProtists"/>
        </authorList>
    </citation>
    <scope>IDENTIFICATION</scope>
</reference>
<evidence type="ECO:0000313" key="5">
    <source>
        <dbReference type="Proteomes" id="UP000013827"/>
    </source>
</evidence>
<dbReference type="Gene3D" id="1.25.40.10">
    <property type="entry name" value="Tetratricopeptide repeat domain"/>
    <property type="match status" value="1"/>
</dbReference>
<dbReference type="PANTHER" id="PTHR47447">
    <property type="entry name" value="OS03G0856100 PROTEIN"/>
    <property type="match status" value="1"/>
</dbReference>
<feature type="region of interest" description="Disordered" evidence="3">
    <location>
        <begin position="361"/>
        <end position="383"/>
    </location>
</feature>
<sequence length="1072" mass="115530">MSSTDKLVIPAYKQSSEREFNEWFRNLRTAAKQHKYLLDIIEVGTIRPGAEREAEAVALHVRYKNIGTADGLIPAMIDKFFKDLSVTLSRQLYGALQNAVKDDDTLAEMLADEDADHYDDIKKGIAAIKSLIESEDTNSKNVRTKALRADLEKAYSPDALKDLTSASLAKFKTGIEQANKLLKDSQWHLPDEVIEEYILDAIAAKGATLGANMRVQIGIQRQLAAQSGKTYSLKASTLAMQGILDQDNADRANEAKAAAQAAFEAEIASQGVLKEKLAAAESQVAALQAQIKSDKGGGDRGGRAAAGRKPCPHCNGLHGGKCIGDLICKGVPVAKVLEELPDRIDHETKVRMAQSSYKKVCAKSPGRTLPHDPFKKSDSTATDHEEVRAALADSVTRTFDPDGIVGGFVAGVGTDQVEDTFPDSNPTDTPAILKAKTAARNAAEARARGGLWVKFTSFVTALPRPYIGASILLVLLACLIPVYMGSPASIGTPVADAVDEPSNMGVMVESVTALPLELSTGPATGSGGGAEYAIEEDPLQPIYRKVAGDMFRAVNDIDVPKTVPLVLSYTCIMLAMYVARMDAMQAHALVGHVKVVDAYDTTAGVNMPGSYAAGVDSKAGMNMFPTPDYFPHGWREPEKPIYIRCANNDYLKAKGVGTAYAFALADPTKPQDTKVVNTEWVNALYAPGLAMPLVSVKECKAQNIVVRFDLCPPRFNYPSGQTIYFGEDFNIHLMPLGASVGANAAKAIVRGKPGRRPTDGTFWRHALCISGDALKDLSKIADGVPDLSKMDRNEGLDDAALQANAKYHARRSTGRPLATRFGGSLGEAWPSLSEITHLTTNSFFPIREMSLRRLCVRRAAAPSLRYAAAGWRAAAPPRRLCSSAASTDLDSAADSLHEPDEIDAKSVQSPALARAVRLLLAQESQGVAADAAGDALMQSVLLNPRLCDAILRFFEGQKDLVEASAGRDADAAVGESYALLIYACVKLRRLDQAFVHFDTMVRRGLEPDPRVFAALLKGCGRARQLKRGERFFESLLDANAAGARSATAYNALINMYSHQKQRPATLLPHEEM</sequence>
<evidence type="ECO:0000313" key="4">
    <source>
        <dbReference type="EnsemblProtists" id="EOD29709"/>
    </source>
</evidence>
<keyword evidence="5" id="KW-1185">Reference proteome</keyword>
<dbReference type="RefSeq" id="XP_005782138.1">
    <property type="nucleotide sequence ID" value="XM_005782081.1"/>
</dbReference>
<dbReference type="PaxDb" id="2903-EOD29709"/>